<evidence type="ECO:0000256" key="9">
    <source>
        <dbReference type="SAM" id="MobiDB-lite"/>
    </source>
</evidence>
<dbReference type="InterPro" id="IPR003593">
    <property type="entry name" value="AAA+_ATPase"/>
</dbReference>
<dbReference type="PANTHER" id="PTHR43394:SF1">
    <property type="entry name" value="ATP-BINDING CASSETTE SUB-FAMILY B MEMBER 10, MITOCHONDRIAL"/>
    <property type="match status" value="1"/>
</dbReference>
<dbReference type="InterPro" id="IPR027417">
    <property type="entry name" value="P-loop_NTPase"/>
</dbReference>
<dbReference type="Pfam" id="PF00664">
    <property type="entry name" value="ABC_membrane"/>
    <property type="match status" value="1"/>
</dbReference>
<dbReference type="SMART" id="SM00382">
    <property type="entry name" value="AAA"/>
    <property type="match status" value="1"/>
</dbReference>
<dbReference type="InterPro" id="IPR017871">
    <property type="entry name" value="ABC_transporter-like_CS"/>
</dbReference>
<evidence type="ECO:0000256" key="4">
    <source>
        <dbReference type="ARBA" id="ARBA00022692"/>
    </source>
</evidence>
<feature type="transmembrane region" description="Helical" evidence="10">
    <location>
        <begin position="54"/>
        <end position="75"/>
    </location>
</feature>
<keyword evidence="7 10" id="KW-1133">Transmembrane helix</keyword>
<protein>
    <submittedName>
        <fullName evidence="11">Uncharacterized protein</fullName>
    </submittedName>
</protein>
<feature type="region of interest" description="Disordered" evidence="9">
    <location>
        <begin position="1"/>
        <end position="30"/>
    </location>
</feature>
<dbReference type="AlphaFoldDB" id="A0A7R8WPM9"/>
<gene>
    <name evidence="11" type="ORF">CTOB1V02_LOCUS12635</name>
</gene>
<dbReference type="CDD" id="cd18541">
    <property type="entry name" value="ABC_6TM_TmrB_like"/>
    <property type="match status" value="1"/>
</dbReference>
<feature type="transmembrane region" description="Helical" evidence="10">
    <location>
        <begin position="195"/>
        <end position="213"/>
    </location>
</feature>
<dbReference type="EMBL" id="OB669994">
    <property type="protein sequence ID" value="CAD7234819.1"/>
    <property type="molecule type" value="Genomic_DNA"/>
</dbReference>
<evidence type="ECO:0000256" key="3">
    <source>
        <dbReference type="ARBA" id="ARBA00022475"/>
    </source>
</evidence>
<keyword evidence="4 10" id="KW-0812">Transmembrane</keyword>
<dbReference type="PANTHER" id="PTHR43394">
    <property type="entry name" value="ATP-DEPENDENT PERMEASE MDL1, MITOCHONDRIAL"/>
    <property type="match status" value="1"/>
</dbReference>
<dbReference type="PROSITE" id="PS50893">
    <property type="entry name" value="ABC_TRANSPORTER_2"/>
    <property type="match status" value="1"/>
</dbReference>
<dbReference type="GO" id="GO:0005886">
    <property type="term" value="C:plasma membrane"/>
    <property type="evidence" value="ECO:0007669"/>
    <property type="project" value="UniProtKB-SubCell"/>
</dbReference>
<dbReference type="Gene3D" id="3.40.50.300">
    <property type="entry name" value="P-loop containing nucleotide triphosphate hydrolases"/>
    <property type="match status" value="1"/>
</dbReference>
<evidence type="ECO:0000256" key="5">
    <source>
        <dbReference type="ARBA" id="ARBA00022741"/>
    </source>
</evidence>
<feature type="transmembrane region" description="Helical" evidence="10">
    <location>
        <begin position="315"/>
        <end position="336"/>
    </location>
</feature>
<keyword evidence="6" id="KW-0067">ATP-binding</keyword>
<dbReference type="GO" id="GO:0016887">
    <property type="term" value="F:ATP hydrolysis activity"/>
    <property type="evidence" value="ECO:0007669"/>
    <property type="project" value="InterPro"/>
</dbReference>
<evidence type="ECO:0000256" key="6">
    <source>
        <dbReference type="ARBA" id="ARBA00022840"/>
    </source>
</evidence>
<evidence type="ECO:0000256" key="7">
    <source>
        <dbReference type="ARBA" id="ARBA00022989"/>
    </source>
</evidence>
<name>A0A7R8WPM9_9CRUS</name>
<dbReference type="InterPro" id="IPR003439">
    <property type="entry name" value="ABC_transporter-like_ATP-bd"/>
</dbReference>
<evidence type="ECO:0000256" key="1">
    <source>
        <dbReference type="ARBA" id="ARBA00004651"/>
    </source>
</evidence>
<feature type="compositionally biased region" description="Polar residues" evidence="9">
    <location>
        <begin position="1"/>
        <end position="26"/>
    </location>
</feature>
<evidence type="ECO:0000313" key="11">
    <source>
        <dbReference type="EMBL" id="CAD7234819.1"/>
    </source>
</evidence>
<feature type="transmembrane region" description="Helical" evidence="10">
    <location>
        <begin position="283"/>
        <end position="303"/>
    </location>
</feature>
<dbReference type="PROSITE" id="PS50283">
    <property type="entry name" value="NA_SOLUT_SYMP_3"/>
    <property type="match status" value="1"/>
</dbReference>
<sequence length="618" mass="69216">MAMNQTRQDVQLSPPHITTASPSSRASSDKVNRAPIKDLLEHVIPLFKQYRLRLFLGFTALLLVDFLQLTIPRILKTGVDRLTDQNITENELFQLGLFIVAIAILVALLRFVWRYAIIGFSRYLERVLRNRIFFHILKMDESFLAQRTTGDIMAHASNDLNAVQMACGMGMVAAADALVMSVAAISFMTMIHPQLTLLALLPMPFLAIITRLLSAKLHRRFNSVQEQFSFLTEFCRANLVSIKLLKAYTMEKMQARTFDQLGKKYVESNLLVARIQGLLSPTATLIGNLCVLLLLFFGGRLVVAGSISMGDFVAFITYLYMLIWPMMAIGWVANLVQRGLTSLNRIDTLLKEKSLLPEKPLTLKPKSTPLFGLRHLNFTYPRKKRVILQDICADFWPGMHGITGRTGCGKSTLCKVLARLYPVEDGQYLYSGTDVNCLDLTALRSQIAYVAQEPVLFSDTIAANIALASPESTEDEIQQAARLAAIDDEIQTFADGYMTRIGERGVKLSGGQRQRIALARALLAKRPVLLIDDALSAVDVKTERKIIENLKGILKDSTLIIVSNRLPLLSLASRILLLEDGKIAQDGSHEQLLDNSPFYRSMYAKQRRREQLQERGAP</sequence>
<dbReference type="InterPro" id="IPR039421">
    <property type="entry name" value="Type_1_exporter"/>
</dbReference>
<keyword evidence="3" id="KW-1003">Cell membrane</keyword>
<keyword evidence="8 10" id="KW-0472">Membrane</keyword>
<dbReference type="SUPFAM" id="SSF52540">
    <property type="entry name" value="P-loop containing nucleoside triphosphate hydrolases"/>
    <property type="match status" value="1"/>
</dbReference>
<dbReference type="InterPro" id="IPR036640">
    <property type="entry name" value="ABC1_TM_sf"/>
</dbReference>
<dbReference type="PROSITE" id="PS50929">
    <property type="entry name" value="ABC_TM1F"/>
    <property type="match status" value="1"/>
</dbReference>
<keyword evidence="2" id="KW-0813">Transport</keyword>
<evidence type="ECO:0000256" key="10">
    <source>
        <dbReference type="SAM" id="Phobius"/>
    </source>
</evidence>
<dbReference type="PROSITE" id="PS00211">
    <property type="entry name" value="ABC_TRANSPORTER_1"/>
    <property type="match status" value="1"/>
</dbReference>
<comment type="subcellular location">
    <subcellularLocation>
        <location evidence="1">Cell membrane</location>
        <topology evidence="1">Multi-pass membrane protein</topology>
    </subcellularLocation>
</comment>
<dbReference type="InterPro" id="IPR001734">
    <property type="entry name" value="Na/solute_symporter"/>
</dbReference>
<reference evidence="11" key="1">
    <citation type="submission" date="2020-11" db="EMBL/GenBank/DDBJ databases">
        <authorList>
            <person name="Tran Van P."/>
        </authorList>
    </citation>
    <scope>NUCLEOTIDE SEQUENCE</scope>
</reference>
<evidence type="ECO:0000256" key="8">
    <source>
        <dbReference type="ARBA" id="ARBA00023136"/>
    </source>
</evidence>
<dbReference type="SUPFAM" id="SSF90123">
    <property type="entry name" value="ABC transporter transmembrane region"/>
    <property type="match status" value="1"/>
</dbReference>
<evidence type="ECO:0000256" key="2">
    <source>
        <dbReference type="ARBA" id="ARBA00022448"/>
    </source>
</evidence>
<dbReference type="OrthoDB" id="6500128at2759"/>
<dbReference type="Gene3D" id="1.20.1560.10">
    <property type="entry name" value="ABC transporter type 1, transmembrane domain"/>
    <property type="match status" value="1"/>
</dbReference>
<dbReference type="FunFam" id="3.40.50.300:FF:000221">
    <property type="entry name" value="Multidrug ABC transporter ATP-binding protein"/>
    <property type="match status" value="1"/>
</dbReference>
<keyword evidence="5" id="KW-0547">Nucleotide-binding</keyword>
<feature type="transmembrane region" description="Helical" evidence="10">
    <location>
        <begin position="95"/>
        <end position="113"/>
    </location>
</feature>
<accession>A0A7R8WPM9</accession>
<dbReference type="Pfam" id="PF00005">
    <property type="entry name" value="ABC_tran"/>
    <property type="match status" value="1"/>
</dbReference>
<proteinExistence type="predicted"/>
<dbReference type="GO" id="GO:0015421">
    <property type="term" value="F:ABC-type oligopeptide transporter activity"/>
    <property type="evidence" value="ECO:0007669"/>
    <property type="project" value="TreeGrafter"/>
</dbReference>
<dbReference type="InterPro" id="IPR011527">
    <property type="entry name" value="ABC1_TM_dom"/>
</dbReference>
<feature type="transmembrane region" description="Helical" evidence="10">
    <location>
        <begin position="166"/>
        <end position="189"/>
    </location>
</feature>
<organism evidence="11">
    <name type="scientific">Cyprideis torosa</name>
    <dbReference type="NCBI Taxonomy" id="163714"/>
    <lineage>
        <taxon>Eukaryota</taxon>
        <taxon>Metazoa</taxon>
        <taxon>Ecdysozoa</taxon>
        <taxon>Arthropoda</taxon>
        <taxon>Crustacea</taxon>
        <taxon>Oligostraca</taxon>
        <taxon>Ostracoda</taxon>
        <taxon>Podocopa</taxon>
        <taxon>Podocopida</taxon>
        <taxon>Cytherocopina</taxon>
        <taxon>Cytheroidea</taxon>
        <taxon>Cytherideidae</taxon>
        <taxon>Cyprideis</taxon>
    </lineage>
</organism>
<dbReference type="GO" id="GO:0005524">
    <property type="term" value="F:ATP binding"/>
    <property type="evidence" value="ECO:0007669"/>
    <property type="project" value="UniProtKB-KW"/>
</dbReference>